<keyword evidence="1 3" id="KW-0210">Decarboxylase</keyword>
<feature type="binding site" evidence="3">
    <location>
        <position position="279"/>
    </location>
    <ligand>
        <name>CTP</name>
        <dbReference type="ChEBI" id="CHEBI:37563"/>
    </ligand>
</feature>
<comment type="function">
    <text evidence="3">Catalyzes two sequential steps in the biosynthesis of coenzyme A. In the first step cysteine is conjugated to 4'-phosphopantothenate to form 4-phosphopantothenoylcysteine. In the second step the latter compound is decarboxylated to form 4'-phosphopantotheine.</text>
</comment>
<comment type="cofactor">
    <cofactor evidence="3">
        <name>FMN</name>
        <dbReference type="ChEBI" id="CHEBI:58210"/>
    </cofactor>
    <text evidence="3">Binds 1 FMN per subunit.</text>
</comment>
<dbReference type="RefSeq" id="WP_009399799.1">
    <property type="nucleotide sequence ID" value="NZ_CP017298.1"/>
</dbReference>
<dbReference type="OrthoDB" id="9802554at2"/>
<keyword evidence="3" id="KW-0460">Magnesium</keyword>
<name>A0A1D8B090_9ACTO</name>
<feature type="binding site" evidence="3">
    <location>
        <position position="344"/>
    </location>
    <ligand>
        <name>CTP</name>
        <dbReference type="ChEBI" id="CHEBI:37563"/>
    </ligand>
</feature>
<dbReference type="Gene3D" id="3.40.50.1950">
    <property type="entry name" value="Flavin prenyltransferase-like"/>
    <property type="match status" value="1"/>
</dbReference>
<feature type="region of interest" description="Phosphopantothenate--cysteine ligase" evidence="3">
    <location>
        <begin position="187"/>
        <end position="408"/>
    </location>
</feature>
<evidence type="ECO:0000313" key="8">
    <source>
        <dbReference type="Proteomes" id="UP000095214"/>
    </source>
</evidence>
<feature type="domain" description="Flavoprotein" evidence="5">
    <location>
        <begin position="3"/>
        <end position="170"/>
    </location>
</feature>
<dbReference type="EMBL" id="CP017298">
    <property type="protein sequence ID" value="AOS46567.1"/>
    <property type="molecule type" value="Genomic_DNA"/>
</dbReference>
<comment type="pathway">
    <text evidence="3 4">Cofactor biosynthesis; coenzyme A biosynthesis; CoA from (R)-pantothenate: step 3/5.</text>
</comment>
<feature type="region of interest" description="Phosphopantothenoylcysteine decarboxylase" evidence="3">
    <location>
        <begin position="1"/>
        <end position="186"/>
    </location>
</feature>
<feature type="domain" description="DNA/pantothenate metabolism flavoprotein C-terminal" evidence="6">
    <location>
        <begin position="182"/>
        <end position="400"/>
    </location>
</feature>
<proteinExistence type="inferred from homology"/>
<dbReference type="HAMAP" id="MF_02225">
    <property type="entry name" value="CoaBC"/>
    <property type="match status" value="1"/>
</dbReference>
<organism evidence="7 8">
    <name type="scientific">Pauljensenia hongkongensis</name>
    <dbReference type="NCBI Taxonomy" id="178339"/>
    <lineage>
        <taxon>Bacteria</taxon>
        <taxon>Bacillati</taxon>
        <taxon>Actinomycetota</taxon>
        <taxon>Actinomycetes</taxon>
        <taxon>Actinomycetales</taxon>
        <taxon>Actinomycetaceae</taxon>
        <taxon>Pauljensenia</taxon>
    </lineage>
</organism>
<evidence type="ECO:0000256" key="2">
    <source>
        <dbReference type="ARBA" id="ARBA00023239"/>
    </source>
</evidence>
<dbReference type="PANTHER" id="PTHR14359:SF6">
    <property type="entry name" value="PHOSPHOPANTOTHENOYLCYSTEINE DECARBOXYLASE"/>
    <property type="match status" value="1"/>
</dbReference>
<feature type="binding site" evidence="3">
    <location>
        <position position="289"/>
    </location>
    <ligand>
        <name>CTP</name>
        <dbReference type="ChEBI" id="CHEBI:37563"/>
    </ligand>
</feature>
<evidence type="ECO:0000256" key="4">
    <source>
        <dbReference type="RuleBase" id="RU364078"/>
    </source>
</evidence>
<evidence type="ECO:0000259" key="6">
    <source>
        <dbReference type="Pfam" id="PF04127"/>
    </source>
</evidence>
<keyword evidence="3 4" id="KW-0285">Flavoprotein</keyword>
<keyword evidence="3 4" id="KW-0436">Ligase</keyword>
<dbReference type="Pfam" id="PF04127">
    <property type="entry name" value="DFP"/>
    <property type="match status" value="1"/>
</dbReference>
<evidence type="ECO:0000256" key="1">
    <source>
        <dbReference type="ARBA" id="ARBA00022793"/>
    </source>
</evidence>
<comment type="catalytic activity">
    <reaction evidence="3 4">
        <text>N-[(R)-4-phosphopantothenoyl]-L-cysteine + H(+) = (R)-4'-phosphopantetheine + CO2</text>
        <dbReference type="Rhea" id="RHEA:16793"/>
        <dbReference type="ChEBI" id="CHEBI:15378"/>
        <dbReference type="ChEBI" id="CHEBI:16526"/>
        <dbReference type="ChEBI" id="CHEBI:59458"/>
        <dbReference type="ChEBI" id="CHEBI:61723"/>
        <dbReference type="EC" id="4.1.1.36"/>
    </reaction>
</comment>
<dbReference type="Pfam" id="PF02441">
    <property type="entry name" value="Flavoprotein"/>
    <property type="match status" value="1"/>
</dbReference>
<dbReference type="GO" id="GO:0015937">
    <property type="term" value="P:coenzyme A biosynthetic process"/>
    <property type="evidence" value="ECO:0007669"/>
    <property type="project" value="UniProtKB-UniRule"/>
</dbReference>
<dbReference type="GO" id="GO:0071513">
    <property type="term" value="C:phosphopantothenoylcysteine decarboxylase complex"/>
    <property type="evidence" value="ECO:0007669"/>
    <property type="project" value="TreeGrafter"/>
</dbReference>
<dbReference type="SUPFAM" id="SSF102645">
    <property type="entry name" value="CoaB-like"/>
    <property type="match status" value="1"/>
</dbReference>
<dbReference type="Gene3D" id="3.40.50.10300">
    <property type="entry name" value="CoaB-like"/>
    <property type="match status" value="1"/>
</dbReference>
<dbReference type="EC" id="4.1.1.36" evidence="3"/>
<evidence type="ECO:0000256" key="3">
    <source>
        <dbReference type="HAMAP-Rule" id="MF_02225"/>
    </source>
</evidence>
<dbReference type="GO" id="GO:0004632">
    <property type="term" value="F:phosphopantothenate--cysteine ligase activity"/>
    <property type="evidence" value="ECO:0007669"/>
    <property type="project" value="UniProtKB-UniRule"/>
</dbReference>
<keyword evidence="2 3" id="KW-0456">Lyase</keyword>
<dbReference type="NCBIfam" id="TIGR00521">
    <property type="entry name" value="coaBC_dfp"/>
    <property type="match status" value="1"/>
</dbReference>
<comment type="function">
    <text evidence="4">Catalyzes two steps in the biosynthesis of coenzyme A. In the first step cysteine is conjugated to 4'-phosphopantothenate to form 4-phosphopantothenoylcysteine, in the latter compound is decarboxylated to form 4'-phosphopantotheine.</text>
</comment>
<dbReference type="PANTHER" id="PTHR14359">
    <property type="entry name" value="HOMO-OLIGOMERIC FLAVIN CONTAINING CYS DECARBOXYLASE FAMILY"/>
    <property type="match status" value="1"/>
</dbReference>
<sequence length="408" mass="41066">MATVVVGVTGGVAAFKAVRVVRELMRAGHDVRVAATPASLNFVGPSTWAGLTGAPAVVDVFGAGAEHVELARAADLVLVVPATADALARIRAGMADDMVALTVLASTAPVVIAPAMHSAMWTNPATASNVAELRRRGYTVIDPEEGALGSGDTGVGRLPEPAAIASRALAVLAGRGRCGGPLAGAHVLVTAGGTHEPIDPVRYLGNSSSGRQGTAIARAAAAAGARVTLVAANIDDALVRGAGAGAEVVPVSTAVQMRDAVAARLEGADALVMAAAVADFRPKRALASKIKKDPDGDGAPVIELVRNPDILAEAARAPHRPRVVVGFAAETGTDEEVAAFGRAKARRKGADLMAVNRVGQGEGFGDVPNRIEVLDADGRSVGAASGTKDDVAEYLVGLIASRLATLSA</sequence>
<comment type="similarity">
    <text evidence="3 4">In the C-terminal section; belongs to the PPC synthetase family.</text>
</comment>
<accession>A0A1D8B090</accession>
<comment type="catalytic activity">
    <reaction evidence="3 4">
        <text>(R)-4'-phosphopantothenate + L-cysteine + CTP = N-[(R)-4-phosphopantothenoyl]-L-cysteine + CMP + diphosphate + H(+)</text>
        <dbReference type="Rhea" id="RHEA:19397"/>
        <dbReference type="ChEBI" id="CHEBI:10986"/>
        <dbReference type="ChEBI" id="CHEBI:15378"/>
        <dbReference type="ChEBI" id="CHEBI:33019"/>
        <dbReference type="ChEBI" id="CHEBI:35235"/>
        <dbReference type="ChEBI" id="CHEBI:37563"/>
        <dbReference type="ChEBI" id="CHEBI:59458"/>
        <dbReference type="ChEBI" id="CHEBI:60377"/>
        <dbReference type="EC" id="6.3.2.5"/>
    </reaction>
</comment>
<feature type="binding site" evidence="3">
    <location>
        <position position="327"/>
    </location>
    <ligand>
        <name>CTP</name>
        <dbReference type="ChEBI" id="CHEBI:37563"/>
    </ligand>
</feature>
<dbReference type="InterPro" id="IPR036551">
    <property type="entry name" value="Flavin_trans-like"/>
</dbReference>
<dbReference type="STRING" id="178339.BH719_00535"/>
<reference evidence="7 8" key="1">
    <citation type="submission" date="2016-09" db="EMBL/GenBank/DDBJ databases">
        <title>Complete genome sequence of Actinomyces hongkongensis HKU8.</title>
        <authorList>
            <person name="Gao Y.-X."/>
            <person name="Zhou Y.-Y."/>
            <person name="Xie Y."/>
            <person name="Wang M."/>
            <person name="Wang S.-J."/>
            <person name="Shen S.-G."/>
        </authorList>
    </citation>
    <scope>NUCLEOTIDE SEQUENCE [LARGE SCALE GENOMIC DNA]</scope>
    <source>
        <strain evidence="7 8">HKU8</strain>
    </source>
</reference>
<keyword evidence="8" id="KW-1185">Reference proteome</keyword>
<evidence type="ECO:0000313" key="7">
    <source>
        <dbReference type="EMBL" id="AOS46567.1"/>
    </source>
</evidence>
<comment type="pathway">
    <text evidence="3 4">Cofactor biosynthesis; coenzyme A biosynthesis; CoA from (R)-pantothenate: step 2/5.</text>
</comment>
<dbReference type="InterPro" id="IPR003382">
    <property type="entry name" value="Flavoprotein"/>
</dbReference>
<keyword evidence="3 4" id="KW-0288">FMN</keyword>
<gene>
    <name evidence="3" type="primary">coaBC</name>
    <name evidence="7" type="ORF">BH719_00535</name>
</gene>
<dbReference type="InterPro" id="IPR035929">
    <property type="entry name" value="CoaB-like_sf"/>
</dbReference>
<feature type="binding site" evidence="3">
    <location>
        <begin position="308"/>
        <end position="311"/>
    </location>
    <ligand>
        <name>CTP</name>
        <dbReference type="ChEBI" id="CHEBI:37563"/>
    </ligand>
</feature>
<comment type="cofactor">
    <cofactor evidence="3">
        <name>Mg(2+)</name>
        <dbReference type="ChEBI" id="CHEBI:18420"/>
    </cofactor>
</comment>
<dbReference type="InterPro" id="IPR005252">
    <property type="entry name" value="CoaBC"/>
</dbReference>
<keyword evidence="3" id="KW-0479">Metal-binding</keyword>
<dbReference type="UniPathway" id="UPA00241">
    <property type="reaction ID" value="UER00353"/>
</dbReference>
<dbReference type="EC" id="6.3.2.5" evidence="3"/>
<dbReference type="GO" id="GO:0046872">
    <property type="term" value="F:metal ion binding"/>
    <property type="evidence" value="ECO:0007669"/>
    <property type="project" value="UniProtKB-KW"/>
</dbReference>
<dbReference type="GO" id="GO:0004633">
    <property type="term" value="F:phosphopantothenoylcysteine decarboxylase activity"/>
    <property type="evidence" value="ECO:0007669"/>
    <property type="project" value="UniProtKB-UniRule"/>
</dbReference>
<dbReference type="AlphaFoldDB" id="A0A1D8B090"/>
<evidence type="ECO:0000259" key="5">
    <source>
        <dbReference type="Pfam" id="PF02441"/>
    </source>
</evidence>
<dbReference type="InterPro" id="IPR007085">
    <property type="entry name" value="DNA/pantothenate-metab_flavo_C"/>
</dbReference>
<keyword evidence="3" id="KW-0511">Multifunctional enzyme</keyword>
<dbReference type="Proteomes" id="UP000095214">
    <property type="component" value="Chromosome"/>
</dbReference>
<feature type="binding site" evidence="3">
    <location>
        <position position="348"/>
    </location>
    <ligand>
        <name>CTP</name>
        <dbReference type="ChEBI" id="CHEBI:37563"/>
    </ligand>
</feature>
<comment type="caution">
    <text evidence="3">Lacks conserved residue(s) required for the propagation of feature annotation.</text>
</comment>
<protein>
    <recommendedName>
        <fullName evidence="3">Coenzyme A biosynthesis bifunctional protein CoaBC</fullName>
    </recommendedName>
    <alternativeName>
        <fullName evidence="3">DNA/pantothenate metabolism flavoprotein</fullName>
    </alternativeName>
    <alternativeName>
        <fullName evidence="3">Phosphopantothenoylcysteine synthetase/decarboxylase</fullName>
        <shortName evidence="3">PPCS-PPCDC</shortName>
    </alternativeName>
    <domain>
        <recommendedName>
            <fullName evidence="3">Phosphopantothenoylcysteine decarboxylase</fullName>
            <shortName evidence="3">PPC decarboxylase</shortName>
            <shortName evidence="3">PPC-DC</shortName>
            <ecNumber evidence="3">4.1.1.36</ecNumber>
        </recommendedName>
        <alternativeName>
            <fullName evidence="3">CoaC</fullName>
        </alternativeName>
    </domain>
    <domain>
        <recommendedName>
            <fullName evidence="3">Phosphopantothenate--cysteine ligase</fullName>
            <ecNumber evidence="3">6.3.2.5</ecNumber>
        </recommendedName>
        <alternativeName>
            <fullName evidence="3">CoaB</fullName>
        </alternativeName>
        <alternativeName>
            <fullName evidence="3">Phosphopantothenoylcysteine synthetase</fullName>
            <shortName evidence="3">PPC synthetase</shortName>
            <shortName evidence="3">PPC-S</shortName>
        </alternativeName>
    </domain>
</protein>
<dbReference type="KEGG" id="phon:BH719_00535"/>
<dbReference type="GO" id="GO:0010181">
    <property type="term" value="F:FMN binding"/>
    <property type="evidence" value="ECO:0007669"/>
    <property type="project" value="UniProtKB-UniRule"/>
</dbReference>
<dbReference type="GO" id="GO:0015941">
    <property type="term" value="P:pantothenate catabolic process"/>
    <property type="evidence" value="ECO:0007669"/>
    <property type="project" value="InterPro"/>
</dbReference>
<comment type="similarity">
    <text evidence="3 4">In the N-terminal section; belongs to the HFCD (homo-oligomeric flavin containing Cys decarboxylase) superfamily.</text>
</comment>
<dbReference type="SUPFAM" id="SSF52507">
    <property type="entry name" value="Homo-oligomeric flavin-containing Cys decarboxylases, HFCD"/>
    <property type="match status" value="1"/>
</dbReference>